<dbReference type="Gene3D" id="1.25.40.20">
    <property type="entry name" value="Ankyrin repeat-containing domain"/>
    <property type="match status" value="1"/>
</dbReference>
<proteinExistence type="predicted"/>
<sequence length="441" mass="49305">MGLEGLAPELFCGIIHEYVELVGIKEACKARVVCKLFDANIRDEILIEQPIKAFGRFNSQAFLDTVEHGGQYIYNRCIKLLDASPQLTTFIDDILGSLPPRVNVATRYQRKVNLCRHIARSAQLDPSNVAHLIEHGWVSNGRVRNLKANATDKIVGAVIVDDVTALRTAMQQVSSMQLFFPANFFSGPLQDAIQLRANNMVGMILNRMLLSGAFPPDVCATKMMRFKKDTLSDSIWAAMQIGDFALARMLYNWRHTHIEKYKPGDYNNLLWQAMYLEGPAAVDFVLNLKTPRCKVKWGTFYKAIGKFPADKLAKLLGGRSGLEVNKYYSKVSTPLIEAIKKGKVDDVRAVLDAGAWPDGVPPKGSFEYAPLCYAAEKNDPAKCQLLVDRGAQVFIRGRQFDPLDLAWSHGPDGCYEILRKGKSAQMGIPIKSWAKRYGHIH</sequence>
<dbReference type="OrthoDB" id="3671334at2759"/>
<protein>
    <submittedName>
        <fullName evidence="1">Uncharacterized protein</fullName>
    </submittedName>
</protein>
<gene>
    <name evidence="1" type="ORF">EJ04DRAFT_524814</name>
</gene>
<evidence type="ECO:0000313" key="2">
    <source>
        <dbReference type="Proteomes" id="UP000799444"/>
    </source>
</evidence>
<dbReference type="AlphaFoldDB" id="A0A9P4QY65"/>
<keyword evidence="2" id="KW-1185">Reference proteome</keyword>
<evidence type="ECO:0000313" key="1">
    <source>
        <dbReference type="EMBL" id="KAF2733056.1"/>
    </source>
</evidence>
<dbReference type="Proteomes" id="UP000799444">
    <property type="component" value="Unassembled WGS sequence"/>
</dbReference>
<comment type="caution">
    <text evidence="1">The sequence shown here is derived from an EMBL/GenBank/DDBJ whole genome shotgun (WGS) entry which is preliminary data.</text>
</comment>
<dbReference type="SUPFAM" id="SSF48403">
    <property type="entry name" value="Ankyrin repeat"/>
    <property type="match status" value="1"/>
</dbReference>
<name>A0A9P4QY65_9PLEO</name>
<dbReference type="InterPro" id="IPR036770">
    <property type="entry name" value="Ankyrin_rpt-contain_sf"/>
</dbReference>
<accession>A0A9P4QY65</accession>
<reference evidence="1" key="1">
    <citation type="journal article" date="2020" name="Stud. Mycol.">
        <title>101 Dothideomycetes genomes: a test case for predicting lifestyles and emergence of pathogens.</title>
        <authorList>
            <person name="Haridas S."/>
            <person name="Albert R."/>
            <person name="Binder M."/>
            <person name="Bloem J."/>
            <person name="Labutti K."/>
            <person name="Salamov A."/>
            <person name="Andreopoulos B."/>
            <person name="Baker S."/>
            <person name="Barry K."/>
            <person name="Bills G."/>
            <person name="Bluhm B."/>
            <person name="Cannon C."/>
            <person name="Castanera R."/>
            <person name="Culley D."/>
            <person name="Daum C."/>
            <person name="Ezra D."/>
            <person name="Gonzalez J."/>
            <person name="Henrissat B."/>
            <person name="Kuo A."/>
            <person name="Liang C."/>
            <person name="Lipzen A."/>
            <person name="Lutzoni F."/>
            <person name="Magnuson J."/>
            <person name="Mondo S."/>
            <person name="Nolan M."/>
            <person name="Ohm R."/>
            <person name="Pangilinan J."/>
            <person name="Park H.-J."/>
            <person name="Ramirez L."/>
            <person name="Alfaro M."/>
            <person name="Sun H."/>
            <person name="Tritt A."/>
            <person name="Yoshinaga Y."/>
            <person name="Zwiers L.-H."/>
            <person name="Turgeon B."/>
            <person name="Goodwin S."/>
            <person name="Spatafora J."/>
            <person name="Crous P."/>
            <person name="Grigoriev I."/>
        </authorList>
    </citation>
    <scope>NUCLEOTIDE SEQUENCE</scope>
    <source>
        <strain evidence="1">CBS 125425</strain>
    </source>
</reference>
<dbReference type="EMBL" id="ML996167">
    <property type="protein sequence ID" value="KAF2733056.1"/>
    <property type="molecule type" value="Genomic_DNA"/>
</dbReference>
<organism evidence="1 2">
    <name type="scientific">Polyplosphaeria fusca</name>
    <dbReference type="NCBI Taxonomy" id="682080"/>
    <lineage>
        <taxon>Eukaryota</taxon>
        <taxon>Fungi</taxon>
        <taxon>Dikarya</taxon>
        <taxon>Ascomycota</taxon>
        <taxon>Pezizomycotina</taxon>
        <taxon>Dothideomycetes</taxon>
        <taxon>Pleosporomycetidae</taxon>
        <taxon>Pleosporales</taxon>
        <taxon>Tetraplosphaeriaceae</taxon>
        <taxon>Polyplosphaeria</taxon>
    </lineage>
</organism>